<evidence type="ECO:0000313" key="3">
    <source>
        <dbReference type="WBParaSite" id="GPUH_0000769201-mRNA-1"/>
    </source>
</evidence>
<keyword evidence="2" id="KW-1185">Reference proteome</keyword>
<reference evidence="1 2" key="2">
    <citation type="submission" date="2018-11" db="EMBL/GenBank/DDBJ databases">
        <authorList>
            <consortium name="Pathogen Informatics"/>
        </authorList>
    </citation>
    <scope>NUCLEOTIDE SEQUENCE [LARGE SCALE GENOMIC DNA]</scope>
</reference>
<evidence type="ECO:0000313" key="2">
    <source>
        <dbReference type="Proteomes" id="UP000271098"/>
    </source>
</evidence>
<evidence type="ECO:0000313" key="1">
    <source>
        <dbReference type="EMBL" id="VDK59264.1"/>
    </source>
</evidence>
<dbReference type="WBParaSite" id="GPUH_0000769201-mRNA-1">
    <property type="protein sequence ID" value="GPUH_0000769201-mRNA-1"/>
    <property type="gene ID" value="GPUH_0000769201"/>
</dbReference>
<dbReference type="Proteomes" id="UP000271098">
    <property type="component" value="Unassembled WGS sequence"/>
</dbReference>
<proteinExistence type="predicted"/>
<sequence>MSAYTTRTVGPLYTGTMGGAVGRCFQPNLVEADDPGGHVRSSTPQSLPTWRCTVEEESNRCQVAVESKTVSRVESVQ</sequence>
<gene>
    <name evidence="1" type="ORF">GPUH_LOCUS7680</name>
</gene>
<dbReference type="EMBL" id="UYRT01020498">
    <property type="protein sequence ID" value="VDK59264.1"/>
    <property type="molecule type" value="Genomic_DNA"/>
</dbReference>
<organism evidence="3">
    <name type="scientific">Gongylonema pulchrum</name>
    <dbReference type="NCBI Taxonomy" id="637853"/>
    <lineage>
        <taxon>Eukaryota</taxon>
        <taxon>Metazoa</taxon>
        <taxon>Ecdysozoa</taxon>
        <taxon>Nematoda</taxon>
        <taxon>Chromadorea</taxon>
        <taxon>Rhabditida</taxon>
        <taxon>Spirurina</taxon>
        <taxon>Spiruromorpha</taxon>
        <taxon>Spiruroidea</taxon>
        <taxon>Gongylonematidae</taxon>
        <taxon>Gongylonema</taxon>
    </lineage>
</organism>
<accession>A0A183DG42</accession>
<name>A0A183DG42_9BILA</name>
<protein>
    <submittedName>
        <fullName evidence="3">Riboflavin kinase</fullName>
    </submittedName>
</protein>
<dbReference type="AlphaFoldDB" id="A0A183DG42"/>
<reference evidence="3" key="1">
    <citation type="submission" date="2016-06" db="UniProtKB">
        <authorList>
            <consortium name="WormBaseParasite"/>
        </authorList>
    </citation>
    <scope>IDENTIFICATION</scope>
</reference>